<dbReference type="InterPro" id="IPR011059">
    <property type="entry name" value="Metal-dep_hydrolase_composite"/>
</dbReference>
<evidence type="ECO:0000313" key="2">
    <source>
        <dbReference type="EMBL" id="SDH22315.1"/>
    </source>
</evidence>
<dbReference type="OrthoDB" id="9802793at2"/>
<feature type="domain" description="Amidohydrolase-related" evidence="1">
    <location>
        <begin position="54"/>
        <end position="380"/>
    </location>
</feature>
<dbReference type="InterPro" id="IPR032466">
    <property type="entry name" value="Metal_Hydrolase"/>
</dbReference>
<dbReference type="EMBL" id="FNCP01000011">
    <property type="protein sequence ID" value="SDH22315.1"/>
    <property type="molecule type" value="Genomic_DNA"/>
</dbReference>
<dbReference type="InterPro" id="IPR051781">
    <property type="entry name" value="Metallo-dep_Hydrolase"/>
</dbReference>
<dbReference type="AlphaFoldDB" id="A0A1G8AMV2"/>
<dbReference type="Pfam" id="PF01979">
    <property type="entry name" value="Amidohydro_1"/>
    <property type="match status" value="1"/>
</dbReference>
<name>A0A1G8AMV2_9FIRM</name>
<dbReference type="SUPFAM" id="SSF51338">
    <property type="entry name" value="Composite domain of metallo-dependent hydrolases"/>
    <property type="match status" value="1"/>
</dbReference>
<dbReference type="PANTHER" id="PTHR43135">
    <property type="entry name" value="ALPHA-D-RIBOSE 1-METHYLPHOSPHONATE 5-TRIPHOSPHATE DIPHOSPHATASE"/>
    <property type="match status" value="1"/>
</dbReference>
<proteinExistence type="predicted"/>
<keyword evidence="3" id="KW-1185">Reference proteome</keyword>
<dbReference type="CDD" id="cd01309">
    <property type="entry name" value="Met_dep_hydrolase_C"/>
    <property type="match status" value="1"/>
</dbReference>
<dbReference type="SUPFAM" id="SSF51556">
    <property type="entry name" value="Metallo-dependent hydrolases"/>
    <property type="match status" value="1"/>
</dbReference>
<gene>
    <name evidence="2" type="ORF">SAMN05443529_11162</name>
</gene>
<dbReference type="Gene3D" id="3.20.20.140">
    <property type="entry name" value="Metal-dependent hydrolases"/>
    <property type="match status" value="1"/>
</dbReference>
<protein>
    <submittedName>
        <fullName evidence="2">Imidazolonepropionase</fullName>
    </submittedName>
</protein>
<dbReference type="RefSeq" id="WP_092333191.1">
    <property type="nucleotide sequence ID" value="NZ_FNCP01000011.1"/>
</dbReference>
<dbReference type="PANTHER" id="PTHR43135:SF3">
    <property type="entry name" value="ALPHA-D-RIBOSE 1-METHYLPHOSPHONATE 5-TRIPHOSPHATE DIPHOSPHATASE"/>
    <property type="match status" value="1"/>
</dbReference>
<sequence length="385" mass="42197">MDSILLKNCLTIDLKTGNKELKDILIEEGIIRRISTTIGKPSSQCKTIEIGERYVLPGLIDCHTHLGIIEEATGKIGVDNNETSDSVTPHLRGLDAINPQDIAFVDALRAGVTTVMTGPGSNNAVGGLNLVIKTQGRIIDQMIVRNPAGLKISLGENPMSTYGAHGKCPVTRMGITGLIRDLFMRAQDYLELKQAGQIKYRDIRLEAVIPVLTGHISLRAHAHRADDIVTAVRIAEEFKIKKLVIEHGTEAHLVSDYLVERNVPVAFGPMLTPRIKMELKGRNYNSVLKLTEAGVKVSLISDHPYNSIDQLRTVAILAISEGLSHVDAIKCLTVHPAEVLDCNNRLGQLKEGYDADLAIFSENPFNSMSKVIMTIINGKITYQKD</sequence>
<dbReference type="STRING" id="1121419.SAMN05443529_11162"/>
<evidence type="ECO:0000259" key="1">
    <source>
        <dbReference type="Pfam" id="PF01979"/>
    </source>
</evidence>
<dbReference type="InterPro" id="IPR006680">
    <property type="entry name" value="Amidohydro-rel"/>
</dbReference>
<evidence type="ECO:0000313" key="3">
    <source>
        <dbReference type="Proteomes" id="UP000198656"/>
    </source>
</evidence>
<dbReference type="Proteomes" id="UP000198656">
    <property type="component" value="Unassembled WGS sequence"/>
</dbReference>
<reference evidence="3" key="1">
    <citation type="submission" date="2016-10" db="EMBL/GenBank/DDBJ databases">
        <authorList>
            <person name="Varghese N."/>
            <person name="Submissions S."/>
        </authorList>
    </citation>
    <scope>NUCLEOTIDE SEQUENCE [LARGE SCALE GENOMIC DNA]</scope>
    <source>
        <strain evidence="3">DSM 8344</strain>
    </source>
</reference>
<organism evidence="2 3">
    <name type="scientific">Desulfosporosinus hippei DSM 8344</name>
    <dbReference type="NCBI Taxonomy" id="1121419"/>
    <lineage>
        <taxon>Bacteria</taxon>
        <taxon>Bacillati</taxon>
        <taxon>Bacillota</taxon>
        <taxon>Clostridia</taxon>
        <taxon>Eubacteriales</taxon>
        <taxon>Desulfitobacteriaceae</taxon>
        <taxon>Desulfosporosinus</taxon>
    </lineage>
</organism>
<accession>A0A1G8AMV2</accession>
<dbReference type="GO" id="GO:0016810">
    <property type="term" value="F:hydrolase activity, acting on carbon-nitrogen (but not peptide) bonds"/>
    <property type="evidence" value="ECO:0007669"/>
    <property type="project" value="InterPro"/>
</dbReference>